<dbReference type="InterPro" id="IPR011626">
    <property type="entry name" value="Alpha-macroglobulin_TED"/>
</dbReference>
<dbReference type="InterPro" id="IPR013783">
    <property type="entry name" value="Ig-like_fold"/>
</dbReference>
<evidence type="ECO:0000256" key="9">
    <source>
        <dbReference type="SAM" id="MobiDB-lite"/>
    </source>
</evidence>
<feature type="compositionally biased region" description="Basic and acidic residues" evidence="9">
    <location>
        <begin position="696"/>
        <end position="705"/>
    </location>
</feature>
<keyword evidence="7" id="KW-1015">Disulfide bond</keyword>
<feature type="domain" description="Alpha-2-macroglobulin bait region" evidence="11">
    <location>
        <begin position="451"/>
        <end position="601"/>
    </location>
</feature>
<dbReference type="SMART" id="SM01359">
    <property type="entry name" value="A2M_N_2"/>
    <property type="match status" value="1"/>
</dbReference>
<dbReference type="InterPro" id="IPR047565">
    <property type="entry name" value="Alpha-macroglob_thiol-ester_cl"/>
</dbReference>
<dbReference type="STRING" id="333673.A0A3M0K2X5"/>
<evidence type="ECO:0000259" key="13">
    <source>
        <dbReference type="SMART" id="SM01361"/>
    </source>
</evidence>
<dbReference type="EMBL" id="QRBI01000120">
    <property type="protein sequence ID" value="RMC07526.1"/>
    <property type="molecule type" value="Genomic_DNA"/>
</dbReference>
<dbReference type="SUPFAM" id="SSF49410">
    <property type="entry name" value="Alpha-macroglobulin receptor domain"/>
    <property type="match status" value="1"/>
</dbReference>
<accession>A0A3M0K2X5</accession>
<organism evidence="14 15">
    <name type="scientific">Hirundo rustica rustica</name>
    <dbReference type="NCBI Taxonomy" id="333673"/>
    <lineage>
        <taxon>Eukaryota</taxon>
        <taxon>Metazoa</taxon>
        <taxon>Chordata</taxon>
        <taxon>Craniata</taxon>
        <taxon>Vertebrata</taxon>
        <taxon>Euteleostomi</taxon>
        <taxon>Archelosauria</taxon>
        <taxon>Archosauria</taxon>
        <taxon>Dinosauria</taxon>
        <taxon>Saurischia</taxon>
        <taxon>Theropoda</taxon>
        <taxon>Coelurosauria</taxon>
        <taxon>Aves</taxon>
        <taxon>Neognathae</taxon>
        <taxon>Neoaves</taxon>
        <taxon>Telluraves</taxon>
        <taxon>Australaves</taxon>
        <taxon>Passeriformes</taxon>
        <taxon>Sylvioidea</taxon>
        <taxon>Hirundinidae</taxon>
        <taxon>Hirundo</taxon>
    </lineage>
</organism>
<dbReference type="InterPro" id="IPR036595">
    <property type="entry name" value="A-macroglobulin_rcpt-bd_sf"/>
</dbReference>
<feature type="signal peptide" evidence="10">
    <location>
        <begin position="1"/>
        <end position="18"/>
    </location>
</feature>
<protein>
    <recommendedName>
        <fullName evidence="16">Alpha-2-macroglobulin-like protein 1</fullName>
    </recommendedName>
</protein>
<dbReference type="InterPro" id="IPR041813">
    <property type="entry name" value="A2M_TED"/>
</dbReference>
<dbReference type="InterPro" id="IPR014756">
    <property type="entry name" value="Ig_E-set"/>
</dbReference>
<evidence type="ECO:0000256" key="7">
    <source>
        <dbReference type="ARBA" id="ARBA00023157"/>
    </source>
</evidence>
<dbReference type="Gene3D" id="1.50.10.20">
    <property type="match status" value="2"/>
</dbReference>
<dbReference type="GO" id="GO:0004867">
    <property type="term" value="F:serine-type endopeptidase inhibitor activity"/>
    <property type="evidence" value="ECO:0007669"/>
    <property type="project" value="UniProtKB-KW"/>
</dbReference>
<dbReference type="Proteomes" id="UP000269221">
    <property type="component" value="Unassembled WGS sequence"/>
</dbReference>
<evidence type="ECO:0000256" key="3">
    <source>
        <dbReference type="ARBA" id="ARBA00022525"/>
    </source>
</evidence>
<dbReference type="InterPro" id="IPR041555">
    <property type="entry name" value="MG3"/>
</dbReference>
<dbReference type="SMART" id="SM01360">
    <property type="entry name" value="A2M"/>
    <property type="match status" value="1"/>
</dbReference>
<dbReference type="PROSITE" id="PS00477">
    <property type="entry name" value="ALPHA_2_MACROGLOBULIN"/>
    <property type="match status" value="1"/>
</dbReference>
<dbReference type="Pfam" id="PF07678">
    <property type="entry name" value="TED_complement"/>
    <property type="match status" value="1"/>
</dbReference>
<evidence type="ECO:0000256" key="6">
    <source>
        <dbReference type="ARBA" id="ARBA00022900"/>
    </source>
</evidence>
<evidence type="ECO:0000256" key="1">
    <source>
        <dbReference type="ARBA" id="ARBA00004613"/>
    </source>
</evidence>
<evidence type="ECO:0000256" key="4">
    <source>
        <dbReference type="ARBA" id="ARBA00022690"/>
    </source>
</evidence>
<dbReference type="GO" id="GO:0005615">
    <property type="term" value="C:extracellular space"/>
    <property type="evidence" value="ECO:0007669"/>
    <property type="project" value="InterPro"/>
</dbReference>
<name>A0A3M0K2X5_HIRRU</name>
<keyword evidence="4" id="KW-0646">Protease inhibitor</keyword>
<dbReference type="Gene3D" id="2.60.40.1940">
    <property type="match status" value="1"/>
</dbReference>
<dbReference type="Gene3D" id="2.60.40.10">
    <property type="entry name" value="Immunoglobulins"/>
    <property type="match status" value="2"/>
</dbReference>
<dbReference type="InterPro" id="IPR001599">
    <property type="entry name" value="Macroglobln_a2"/>
</dbReference>
<dbReference type="InterPro" id="IPR019742">
    <property type="entry name" value="MacrogloblnA2_CS"/>
</dbReference>
<evidence type="ECO:0000256" key="2">
    <source>
        <dbReference type="ARBA" id="ARBA00010952"/>
    </source>
</evidence>
<comment type="subcellular location">
    <subcellularLocation>
        <location evidence="1">Secreted</location>
    </subcellularLocation>
</comment>
<feature type="domain" description="Alpha-macroglobulin receptor-binding" evidence="13">
    <location>
        <begin position="1261"/>
        <end position="1348"/>
    </location>
</feature>
<feature type="chain" id="PRO_5018152637" description="Alpha-2-macroglobulin-like protein 1" evidence="10">
    <location>
        <begin position="19"/>
        <end position="1353"/>
    </location>
</feature>
<dbReference type="PANTHER" id="PTHR11412">
    <property type="entry name" value="MACROGLOBULIN / COMPLEMENT"/>
    <property type="match status" value="1"/>
</dbReference>
<keyword evidence="5 10" id="KW-0732">Signal</keyword>
<dbReference type="SUPFAM" id="SSF48239">
    <property type="entry name" value="Terpenoid cyclases/Protein prenyltransferases"/>
    <property type="match status" value="1"/>
</dbReference>
<gene>
    <name evidence="14" type="ORF">DUI87_17000</name>
</gene>
<dbReference type="OrthoDB" id="9998011at2759"/>
<comment type="similarity">
    <text evidence="2">Belongs to the protease inhibitor I39 (alpha-2-macroglobulin) family.</text>
</comment>
<sequence>MWTPFLLSCLLYTLGIMAQPRYLIIIPAALPYPSSQRACLDLRGVEKPIRVALTLVHPSGNLSLYRKVVRNDWIFECTRFQVPRPAGSQEVAAVHLRISNGHYFSASEEKKVLIRRAATGSFIQTDKPVYNPGQTVKFRIVTLTEDFAPVNSKYSMVEIQDPNQNRIGQWLDVRPKQGIADLSFQLAAELSLGTYTISAQSFKSSSVQSSTFKVEERVLQNFDVFFEGPIQIYASDKTFPLQVCGRYSYGKAVRGTMHVTLCQKARRWPQNASKDICREYSGPTASNGCFTPSVSTSVFNLTPSGEDNKLYAEASLLEMGTGVQINTSSQILISRTSARAVFETPNEYYIPGVPYRGKIKVQDHYGTGIKNRKVYLVIRFMRRRFIKTYITDDSGIASFNLDTTAWNSSSVSLEGRFTLEELMRTPRRTDFSYTNAYQHLQPFHVTTKSFLDIHPPMETLPCGLKQNVQVTFTLSRDDLGEDTSRISFAYYVTGKSGIVVRGQRNIQIGKLNMLKGSFSIPLTFTADLSPSPSLVVYAIFPNGGVTADSIRLDVALCFQNQVKVGFPDKEAQAGSAVQLQLQAAPGSLCAVQAVDENMFSTRPDRELTKQMVYGLFPAAYQRGYPAQVEEHSDHCLQPQSLSSLLRGRPQNSFQPDIFNLFRNMGLKVFSNLVIKKPSQCSRRADRKTITGVPSTEDQRTTEEQPKFTTHRRFHNYFPETWIWNAYSVGSNGSRNVSVTAPAAAAEWKVKMFCLAGRGFGFAPTTSLRTVQPFFVDVTLPDSIIRGETFLMKATVFSYLQQCIQVQVTLDKSSDFQVEPCQTCRDKECLCAEESKTFMWNVTAVQLGNVAEEPISLRLPDDVVKGSARAFISITGDLMGMALQNLDHLVQMPHGCGEQNMVLFAPIVYVLQYLEKTRQLSPEIKDRATGFLRNGYQTQLLYRHRDGSYSFFGQKEGEGNTWLTAFVLKNFAQARKYIYVDDKNIQDALRWLELNQLPSGCFATKGNFFHSSLKGKLMQTTLRCLQKVVHNITNIYTEALLAYAFALAGDYETTQELLYKLEEQAIKSGGQIHWSPRPSSPASTDFWPGTQSVDIELTAYVLLAYLSKPRVHAGDMTTAAGIVAWLTRQQNAYGGFASTQDTVVAVQALAKYAARSFSTWGQAVVRVRSQRASGKAFQVSRQTRLLVQQAALPEVPGQFLVQAHGSSCVFAQAVLRYHEPSPRTPVVFTLRVSTELTNCSQANPRVLAVRVLASYIGNRVTSNMVIIEVSLLSGFIMTSRSRMLLENRTIIKKIEVKANVVYVYLEKLNDESQTFILQLEQVIQVKNLKPASIKIYDYYQPEEQALAEYSAVCS</sequence>
<dbReference type="Pfam" id="PF01835">
    <property type="entry name" value="MG2"/>
    <property type="match status" value="1"/>
</dbReference>
<dbReference type="PANTHER" id="PTHR11412:SF182">
    <property type="entry name" value="ALPHA-2-MACROGLOBULIN-LIKE PROTEIN 1"/>
    <property type="match status" value="1"/>
</dbReference>
<reference evidence="14 15" key="1">
    <citation type="submission" date="2018-07" db="EMBL/GenBank/DDBJ databases">
        <title>A high quality draft genome assembly of the barn swallow (H. rustica rustica).</title>
        <authorList>
            <person name="Formenti G."/>
            <person name="Chiara M."/>
            <person name="Poveda L."/>
            <person name="Francoijs K.-J."/>
            <person name="Bonisoli-Alquati A."/>
            <person name="Canova L."/>
            <person name="Gianfranceschi L."/>
            <person name="Horner D.S."/>
            <person name="Saino N."/>
        </authorList>
    </citation>
    <scope>NUCLEOTIDE SEQUENCE [LARGE SCALE GENOMIC DNA]</scope>
    <source>
        <strain evidence="14">Chelidonia</strain>
        <tissue evidence="14">Blood</tissue>
    </source>
</reference>
<dbReference type="InterPro" id="IPR008930">
    <property type="entry name" value="Terpenoid_cyclase/PrenylTrfase"/>
</dbReference>
<dbReference type="Pfam" id="PF07677">
    <property type="entry name" value="A2M_recep"/>
    <property type="match status" value="1"/>
</dbReference>
<dbReference type="InterPro" id="IPR009048">
    <property type="entry name" value="A-macroglobulin_rcpt-bd"/>
</dbReference>
<dbReference type="InterPro" id="IPR011625">
    <property type="entry name" value="A2M_N_BRD"/>
</dbReference>
<evidence type="ECO:0000259" key="11">
    <source>
        <dbReference type="SMART" id="SM01359"/>
    </source>
</evidence>
<evidence type="ECO:0008006" key="16">
    <source>
        <dbReference type="Google" id="ProtNLM"/>
    </source>
</evidence>
<evidence type="ECO:0000256" key="10">
    <source>
        <dbReference type="SAM" id="SignalP"/>
    </source>
</evidence>
<feature type="domain" description="Alpha-2-macroglobulin" evidence="12">
    <location>
        <begin position="720"/>
        <end position="809"/>
    </location>
</feature>
<dbReference type="SMART" id="SM01361">
    <property type="entry name" value="A2M_recep"/>
    <property type="match status" value="1"/>
</dbReference>
<comment type="caution">
    <text evidence="14">The sequence shown here is derived from an EMBL/GenBank/DDBJ whole genome shotgun (WGS) entry which is preliminary data.</text>
</comment>
<keyword evidence="3" id="KW-0964">Secreted</keyword>
<dbReference type="FunFam" id="2.60.40.1930:FF:000001">
    <property type="entry name" value="CD109 isoform 3"/>
    <property type="match status" value="1"/>
</dbReference>
<dbReference type="Gene3D" id="2.60.40.690">
    <property type="entry name" value="Alpha-macroglobulin, receptor-binding domain"/>
    <property type="match status" value="1"/>
</dbReference>
<dbReference type="Pfam" id="PF07703">
    <property type="entry name" value="A2M_BRD"/>
    <property type="match status" value="1"/>
</dbReference>
<evidence type="ECO:0000313" key="14">
    <source>
        <dbReference type="EMBL" id="RMC07526.1"/>
    </source>
</evidence>
<dbReference type="SUPFAM" id="SSF81296">
    <property type="entry name" value="E set domains"/>
    <property type="match status" value="1"/>
</dbReference>
<dbReference type="Pfam" id="PF00207">
    <property type="entry name" value="A2M"/>
    <property type="match status" value="1"/>
</dbReference>
<dbReference type="InterPro" id="IPR050473">
    <property type="entry name" value="A2M/Complement_sys"/>
</dbReference>
<evidence type="ECO:0000256" key="5">
    <source>
        <dbReference type="ARBA" id="ARBA00022729"/>
    </source>
</evidence>
<proteinExistence type="inferred from homology"/>
<keyword evidence="8" id="KW-0325">Glycoprotein</keyword>
<evidence type="ECO:0000259" key="12">
    <source>
        <dbReference type="SMART" id="SM01360"/>
    </source>
</evidence>
<dbReference type="Gene3D" id="2.60.40.1930">
    <property type="match status" value="2"/>
</dbReference>
<keyword evidence="15" id="KW-1185">Reference proteome</keyword>
<dbReference type="CDD" id="cd02897">
    <property type="entry name" value="A2M_2"/>
    <property type="match status" value="1"/>
</dbReference>
<dbReference type="InterPro" id="IPR002890">
    <property type="entry name" value="MG2"/>
</dbReference>
<dbReference type="Pfam" id="PF17789">
    <property type="entry name" value="MG4"/>
    <property type="match status" value="1"/>
</dbReference>
<dbReference type="InterPro" id="IPR040839">
    <property type="entry name" value="MG4"/>
</dbReference>
<dbReference type="Pfam" id="PF17791">
    <property type="entry name" value="MG3"/>
    <property type="match status" value="1"/>
</dbReference>
<keyword evidence="6" id="KW-0722">Serine protease inhibitor</keyword>
<evidence type="ECO:0000313" key="15">
    <source>
        <dbReference type="Proteomes" id="UP000269221"/>
    </source>
</evidence>
<dbReference type="Gene3D" id="2.20.130.20">
    <property type="match status" value="1"/>
</dbReference>
<dbReference type="SMART" id="SM01419">
    <property type="entry name" value="Thiol-ester_cl"/>
    <property type="match status" value="1"/>
</dbReference>
<feature type="region of interest" description="Disordered" evidence="9">
    <location>
        <begin position="684"/>
        <end position="707"/>
    </location>
</feature>
<evidence type="ECO:0000256" key="8">
    <source>
        <dbReference type="ARBA" id="ARBA00023180"/>
    </source>
</evidence>